<dbReference type="EMBL" id="QEQG01000002">
    <property type="protein sequence ID" value="RDF12364.1"/>
    <property type="molecule type" value="Genomic_DNA"/>
</dbReference>
<dbReference type="Proteomes" id="UP000253950">
    <property type="component" value="Unassembled WGS sequence"/>
</dbReference>
<protein>
    <submittedName>
        <fullName evidence="2">Uncharacterized protein</fullName>
    </submittedName>
</protein>
<proteinExistence type="predicted"/>
<evidence type="ECO:0000256" key="1">
    <source>
        <dbReference type="SAM" id="Phobius"/>
    </source>
</evidence>
<name>A0ABX9HS55_9PAST</name>
<feature type="transmembrane region" description="Helical" evidence="1">
    <location>
        <begin position="56"/>
        <end position="76"/>
    </location>
</feature>
<keyword evidence="1" id="KW-0472">Membrane</keyword>
<keyword evidence="1" id="KW-0812">Transmembrane</keyword>
<evidence type="ECO:0000313" key="3">
    <source>
        <dbReference type="Proteomes" id="UP000253950"/>
    </source>
</evidence>
<dbReference type="RefSeq" id="WP_111389167.1">
    <property type="nucleotide sequence ID" value="NZ_QEQG01000002.1"/>
</dbReference>
<sequence>MFAVIKDINRTIIWGVKISVSFIVCFLVILGVFLALSSIVPHIEFPFPYISGLAGWKLIAYCLFWATFVYIGLLALTKSFVKLCELIEHLAK</sequence>
<keyword evidence="1" id="KW-1133">Transmembrane helix</keyword>
<keyword evidence="3" id="KW-1185">Reference proteome</keyword>
<evidence type="ECO:0000313" key="2">
    <source>
        <dbReference type="EMBL" id="RDF12364.1"/>
    </source>
</evidence>
<accession>A0ABX9HS55</accession>
<organism evidence="2 3">
    <name type="scientific">Haemophilus sputorum</name>
    <dbReference type="NCBI Taxonomy" id="1078480"/>
    <lineage>
        <taxon>Bacteria</taxon>
        <taxon>Pseudomonadati</taxon>
        <taxon>Pseudomonadota</taxon>
        <taxon>Gammaproteobacteria</taxon>
        <taxon>Pasteurellales</taxon>
        <taxon>Pasteurellaceae</taxon>
        <taxon>Haemophilus</taxon>
    </lineage>
</organism>
<gene>
    <name evidence="2" type="ORF">DPV84_02200</name>
</gene>
<reference evidence="2 3" key="1">
    <citation type="submission" date="2018-05" db="EMBL/GenBank/DDBJ databases">
        <title>Draft Genome Sequences for a Diverse set of 7 Haemophilus Species.</title>
        <authorList>
            <person name="Nichols M."/>
            <person name="Topaz N."/>
            <person name="Wang X."/>
            <person name="Wang X."/>
            <person name="Boxrud D."/>
        </authorList>
    </citation>
    <scope>NUCLEOTIDE SEQUENCE [LARGE SCALE GENOMIC DNA]</scope>
    <source>
        <strain evidence="2 3">C2015005473</strain>
    </source>
</reference>
<feature type="transmembrane region" description="Helical" evidence="1">
    <location>
        <begin position="12"/>
        <end position="36"/>
    </location>
</feature>
<comment type="caution">
    <text evidence="2">The sequence shown here is derived from an EMBL/GenBank/DDBJ whole genome shotgun (WGS) entry which is preliminary data.</text>
</comment>